<evidence type="ECO:0000313" key="3">
    <source>
        <dbReference type="Proteomes" id="UP000516260"/>
    </source>
</evidence>
<name>A0A4Z2BF82_9TELE</name>
<dbReference type="EMBL" id="SWLE01000016">
    <property type="protein sequence ID" value="TNM91044.1"/>
    <property type="molecule type" value="Genomic_DNA"/>
</dbReference>
<evidence type="ECO:0008006" key="4">
    <source>
        <dbReference type="Google" id="ProtNLM"/>
    </source>
</evidence>
<accession>A0A4Z2BF82</accession>
<feature type="chain" id="PRO_5021503769" description="Thyroglobulin type-1 domain-containing protein" evidence="1">
    <location>
        <begin position="23"/>
        <end position="138"/>
    </location>
</feature>
<keyword evidence="1" id="KW-0732">Signal</keyword>
<sequence length="138" mass="14606">MSAKMKMLLAVIALALLVEANAQSGGFMKQFAQAANRSGCIRLFCPNVGDRWAGCSSVAGSSRTREPQCAGCCYARSGAPLSGSVRCVWMKQTPGDARPARTSPQQAREEVTPSACDVLQVIAWSKNSGAALPAYTYQ</sequence>
<comment type="caution">
    <text evidence="2">The sequence shown here is derived from an EMBL/GenBank/DDBJ whole genome shotgun (WGS) entry which is preliminary data.</text>
</comment>
<evidence type="ECO:0000256" key="1">
    <source>
        <dbReference type="SAM" id="SignalP"/>
    </source>
</evidence>
<proteinExistence type="predicted"/>
<organism evidence="2 3">
    <name type="scientific">Takifugu bimaculatus</name>
    <dbReference type="NCBI Taxonomy" id="433685"/>
    <lineage>
        <taxon>Eukaryota</taxon>
        <taxon>Metazoa</taxon>
        <taxon>Chordata</taxon>
        <taxon>Craniata</taxon>
        <taxon>Vertebrata</taxon>
        <taxon>Euteleostomi</taxon>
        <taxon>Actinopterygii</taxon>
        <taxon>Neopterygii</taxon>
        <taxon>Teleostei</taxon>
        <taxon>Neoteleostei</taxon>
        <taxon>Acanthomorphata</taxon>
        <taxon>Eupercaria</taxon>
        <taxon>Tetraodontiformes</taxon>
        <taxon>Tetradontoidea</taxon>
        <taxon>Tetraodontidae</taxon>
        <taxon>Takifugu</taxon>
    </lineage>
</organism>
<evidence type="ECO:0000313" key="2">
    <source>
        <dbReference type="EMBL" id="TNM91044.1"/>
    </source>
</evidence>
<dbReference type="AlphaFoldDB" id="A0A4Z2BF82"/>
<dbReference type="Proteomes" id="UP000516260">
    <property type="component" value="Chromosome 3"/>
</dbReference>
<keyword evidence="3" id="KW-1185">Reference proteome</keyword>
<gene>
    <name evidence="2" type="ORF">fugu_003333</name>
</gene>
<protein>
    <recommendedName>
        <fullName evidence="4">Thyroglobulin type-1 domain-containing protein</fullName>
    </recommendedName>
</protein>
<feature type="signal peptide" evidence="1">
    <location>
        <begin position="1"/>
        <end position="22"/>
    </location>
</feature>
<reference evidence="2 3" key="1">
    <citation type="submission" date="2019-04" db="EMBL/GenBank/DDBJ databases">
        <title>The sequence and de novo assembly of Takifugu bimaculatus genome using PacBio and Hi-C technologies.</title>
        <authorList>
            <person name="Xu P."/>
            <person name="Liu B."/>
            <person name="Zhou Z."/>
        </authorList>
    </citation>
    <scope>NUCLEOTIDE SEQUENCE [LARGE SCALE GENOMIC DNA]</scope>
    <source>
        <strain evidence="2">TB-2018</strain>
        <tissue evidence="2">Muscle</tissue>
    </source>
</reference>